<dbReference type="Gene3D" id="1.10.30.50">
    <property type="match status" value="1"/>
</dbReference>
<keyword evidence="2" id="KW-0378">Hydrolase</keyword>
<dbReference type="GO" id="GO:0004519">
    <property type="term" value="F:endonuclease activity"/>
    <property type="evidence" value="ECO:0007669"/>
    <property type="project" value="UniProtKB-KW"/>
</dbReference>
<dbReference type="GO" id="GO:0008270">
    <property type="term" value="F:zinc ion binding"/>
    <property type="evidence" value="ECO:0007669"/>
    <property type="project" value="InterPro"/>
</dbReference>
<organism evidence="2">
    <name type="scientific">hydrothermal vent metagenome</name>
    <dbReference type="NCBI Taxonomy" id="652676"/>
    <lineage>
        <taxon>unclassified sequences</taxon>
        <taxon>metagenomes</taxon>
        <taxon>ecological metagenomes</taxon>
    </lineage>
</organism>
<dbReference type="PANTHER" id="PTHR33877">
    <property type="entry name" value="SLL1193 PROTEIN"/>
    <property type="match status" value="1"/>
</dbReference>
<feature type="domain" description="HNH nuclease" evidence="1">
    <location>
        <begin position="87"/>
        <end position="141"/>
    </location>
</feature>
<dbReference type="InterPro" id="IPR002711">
    <property type="entry name" value="HNH"/>
</dbReference>
<dbReference type="PANTHER" id="PTHR33877:SF2">
    <property type="entry name" value="OS07G0170200 PROTEIN"/>
    <property type="match status" value="1"/>
</dbReference>
<dbReference type="InterPro" id="IPR052892">
    <property type="entry name" value="NA-targeting_endonuclease"/>
</dbReference>
<name>A0A3B0RHU8_9ZZZZ</name>
<reference evidence="2" key="1">
    <citation type="submission" date="2018-06" db="EMBL/GenBank/DDBJ databases">
        <authorList>
            <person name="Zhirakovskaya E."/>
        </authorList>
    </citation>
    <scope>NUCLEOTIDE SEQUENCE</scope>
</reference>
<keyword evidence="2" id="KW-0540">Nuclease</keyword>
<dbReference type="EMBL" id="UOED01000067">
    <property type="protein sequence ID" value="VAV91397.1"/>
    <property type="molecule type" value="Genomic_DNA"/>
</dbReference>
<sequence length="195" mass="22385">MLLSHSDTQEVSLDACPALVLNADFKPLSYFPLSLWSWQDVIKAVYLERVIVIEEYDRVVHATSSEIRLPSVISLKEYITPGTYPNFTRFNLFLRDRFTCQYCGFNAGNGRELTFDHVIPRRLGGKTCWENITSACPSCNLKKGGRTPKGAGMHLLTKPVRPTVYGIQNIGRSYPPNYLHDSWRDFLYWDSELDR</sequence>
<accession>A0A3B0RHU8</accession>
<gene>
    <name evidence="2" type="ORF">MNBD_ALPHA02-2183</name>
</gene>
<proteinExistence type="predicted"/>
<evidence type="ECO:0000259" key="1">
    <source>
        <dbReference type="SMART" id="SM00507"/>
    </source>
</evidence>
<protein>
    <submittedName>
        <fullName evidence="2">HNH endonuclease family protein</fullName>
    </submittedName>
</protein>
<dbReference type="SMART" id="SM00507">
    <property type="entry name" value="HNHc"/>
    <property type="match status" value="1"/>
</dbReference>
<dbReference type="Pfam" id="PF01844">
    <property type="entry name" value="HNH"/>
    <property type="match status" value="1"/>
</dbReference>
<dbReference type="CDD" id="cd00085">
    <property type="entry name" value="HNHc"/>
    <property type="match status" value="1"/>
</dbReference>
<dbReference type="GO" id="GO:0003676">
    <property type="term" value="F:nucleic acid binding"/>
    <property type="evidence" value="ECO:0007669"/>
    <property type="project" value="InterPro"/>
</dbReference>
<evidence type="ECO:0000313" key="2">
    <source>
        <dbReference type="EMBL" id="VAV91397.1"/>
    </source>
</evidence>
<dbReference type="AlphaFoldDB" id="A0A3B0RHU8"/>
<dbReference type="InterPro" id="IPR003615">
    <property type="entry name" value="HNH_nuc"/>
</dbReference>
<keyword evidence="2" id="KW-0255">Endonuclease</keyword>